<comment type="similarity">
    <text evidence="1">Belongs to the 'GDSL' lipolytic enzyme family.</text>
</comment>
<evidence type="ECO:0000256" key="1">
    <source>
        <dbReference type="ARBA" id="ARBA00008668"/>
    </source>
</evidence>
<dbReference type="SUPFAM" id="SSF52266">
    <property type="entry name" value="SGNH hydrolase"/>
    <property type="match status" value="1"/>
</dbReference>
<dbReference type="GeneID" id="109714993"/>
<name>A0A6P5FPF5_ANACO</name>
<dbReference type="InterPro" id="IPR050592">
    <property type="entry name" value="GDSL_lipolytic_enzyme"/>
</dbReference>
<dbReference type="AlphaFoldDB" id="A0A6P5FPF5"/>
<dbReference type="PANTHER" id="PTHR45642:SF95">
    <property type="entry name" value="GDSL-LIKE LIPASE_ACYLHYDROLASE FAMILY PROTEIN, EXPRESSED"/>
    <property type="match status" value="1"/>
</dbReference>
<dbReference type="Proteomes" id="UP000515123">
    <property type="component" value="Linkage group 9"/>
</dbReference>
<accession>A0A6P5FPF5</accession>
<evidence type="ECO:0000313" key="2">
    <source>
        <dbReference type="Proteomes" id="UP000515123"/>
    </source>
</evidence>
<sequence>MGECCKRILLSASFGHREYIVLFLVMFQLVRVLGGYTPKNQTKIPAVFAFGDSIIDPGNNNHLKTLIKCNFPPYGKDFIGHQPTGRFSNGKIPTDLLVSGLGIKELLPPYLWVHLSPEDLLTGVSFASGACGYDPLTSVLVNVISMTEQLQLFGEYKERLKAIAGEERARYIVSESVYLVCTGTDDIANTYFTTPFRKTHFDIPSYVDFLVSKAKEFLRQLRQMGAKKIGFVGLPPIGCLPSQRTLGGGILRECEPRRNEAAQLFNARIQNAISELRNEESFRGAIVVYMGIYDILIDIIQRPYAYGFEETTRGCCGTGEIEVTLLCNSITAPTCPDDTKFVFWDSYHPTEKAYKIIADDMFRKYNQLLS</sequence>
<organism evidence="2 3">
    <name type="scientific">Ananas comosus</name>
    <name type="common">Pineapple</name>
    <name type="synonym">Ananas ananas</name>
    <dbReference type="NCBI Taxonomy" id="4615"/>
    <lineage>
        <taxon>Eukaryota</taxon>
        <taxon>Viridiplantae</taxon>
        <taxon>Streptophyta</taxon>
        <taxon>Embryophyta</taxon>
        <taxon>Tracheophyta</taxon>
        <taxon>Spermatophyta</taxon>
        <taxon>Magnoliopsida</taxon>
        <taxon>Liliopsida</taxon>
        <taxon>Poales</taxon>
        <taxon>Bromeliaceae</taxon>
        <taxon>Bromelioideae</taxon>
        <taxon>Ananas</taxon>
    </lineage>
</organism>
<dbReference type="Gramene" id="Aco008856.1.mrna1">
    <property type="protein sequence ID" value="Aco008856.1.mrna1"/>
    <property type="gene ID" value="Aco008856.1.path1"/>
</dbReference>
<reference evidence="3" key="2">
    <citation type="submission" date="2025-08" db="UniProtKB">
        <authorList>
            <consortium name="RefSeq"/>
        </authorList>
    </citation>
    <scope>IDENTIFICATION</scope>
    <source>
        <tissue evidence="3">Leaf</tissue>
    </source>
</reference>
<dbReference type="OrthoDB" id="1600564at2759"/>
<dbReference type="Gene3D" id="3.40.50.1110">
    <property type="entry name" value="SGNH hydrolase"/>
    <property type="match status" value="1"/>
</dbReference>
<dbReference type="InterPro" id="IPR036514">
    <property type="entry name" value="SGNH_hydro_sf"/>
</dbReference>
<proteinExistence type="inferred from homology"/>
<dbReference type="GO" id="GO:0016788">
    <property type="term" value="F:hydrolase activity, acting on ester bonds"/>
    <property type="evidence" value="ECO:0007669"/>
    <property type="project" value="InterPro"/>
</dbReference>
<dbReference type="PANTHER" id="PTHR45642">
    <property type="entry name" value="GDSL ESTERASE/LIPASE EXL3"/>
    <property type="match status" value="1"/>
</dbReference>
<reference evidence="2" key="1">
    <citation type="journal article" date="2015" name="Nat. Genet.">
        <title>The pineapple genome and the evolution of CAM photosynthesis.</title>
        <authorList>
            <person name="Ming R."/>
            <person name="VanBuren R."/>
            <person name="Wai C.M."/>
            <person name="Tang H."/>
            <person name="Schatz M.C."/>
            <person name="Bowers J.E."/>
            <person name="Lyons E."/>
            <person name="Wang M.L."/>
            <person name="Chen J."/>
            <person name="Biggers E."/>
            <person name="Zhang J."/>
            <person name="Huang L."/>
            <person name="Zhang L."/>
            <person name="Miao W."/>
            <person name="Zhang J."/>
            <person name="Ye Z."/>
            <person name="Miao C."/>
            <person name="Lin Z."/>
            <person name="Wang H."/>
            <person name="Zhou H."/>
            <person name="Yim W.C."/>
            <person name="Priest H.D."/>
            <person name="Zheng C."/>
            <person name="Woodhouse M."/>
            <person name="Edger P.P."/>
            <person name="Guyot R."/>
            <person name="Guo H.B."/>
            <person name="Guo H."/>
            <person name="Zheng G."/>
            <person name="Singh R."/>
            <person name="Sharma A."/>
            <person name="Min X."/>
            <person name="Zheng Y."/>
            <person name="Lee H."/>
            <person name="Gurtowski J."/>
            <person name="Sedlazeck F.J."/>
            <person name="Harkess A."/>
            <person name="McKain M.R."/>
            <person name="Liao Z."/>
            <person name="Fang J."/>
            <person name="Liu J."/>
            <person name="Zhang X."/>
            <person name="Zhang Q."/>
            <person name="Hu W."/>
            <person name="Qin Y."/>
            <person name="Wang K."/>
            <person name="Chen L.Y."/>
            <person name="Shirley N."/>
            <person name="Lin Y.R."/>
            <person name="Liu L.Y."/>
            <person name="Hernandez A.G."/>
            <person name="Wright C.L."/>
            <person name="Bulone V."/>
            <person name="Tuskan G.A."/>
            <person name="Heath K."/>
            <person name="Zee F."/>
            <person name="Moore P.H."/>
            <person name="Sunkar R."/>
            <person name="Leebens-Mack J.H."/>
            <person name="Mockler T."/>
            <person name="Bennetzen J.L."/>
            <person name="Freeling M."/>
            <person name="Sankoff D."/>
            <person name="Paterson A.H."/>
            <person name="Zhu X."/>
            <person name="Yang X."/>
            <person name="Smith J.A."/>
            <person name="Cushman J.C."/>
            <person name="Paull R.E."/>
            <person name="Yu Q."/>
        </authorList>
    </citation>
    <scope>NUCLEOTIDE SEQUENCE [LARGE SCALE GENOMIC DNA]</scope>
    <source>
        <strain evidence="2">cv. F153</strain>
    </source>
</reference>
<dbReference type="InterPro" id="IPR035669">
    <property type="entry name" value="SGNH_plant_lipase-like"/>
</dbReference>
<protein>
    <submittedName>
        <fullName evidence="3">GDSL esterase/lipase At3g14820-like</fullName>
    </submittedName>
</protein>
<evidence type="ECO:0000313" key="3">
    <source>
        <dbReference type="RefSeq" id="XP_020095358.1"/>
    </source>
</evidence>
<dbReference type="Pfam" id="PF00657">
    <property type="entry name" value="Lipase_GDSL"/>
    <property type="match status" value="1"/>
</dbReference>
<keyword evidence="2" id="KW-1185">Reference proteome</keyword>
<gene>
    <name evidence="3" type="primary">LOC109714993</name>
</gene>
<dbReference type="FunFam" id="3.40.50.1110:FF:000003">
    <property type="entry name" value="GDSL esterase/lipase APG"/>
    <property type="match status" value="1"/>
</dbReference>
<dbReference type="RefSeq" id="XP_020095358.1">
    <property type="nucleotide sequence ID" value="XM_020239769.1"/>
</dbReference>
<dbReference type="InterPro" id="IPR001087">
    <property type="entry name" value="GDSL"/>
</dbReference>
<dbReference type="CDD" id="cd01837">
    <property type="entry name" value="SGNH_plant_lipase_like"/>
    <property type="match status" value="1"/>
</dbReference>